<evidence type="ECO:0000256" key="1">
    <source>
        <dbReference type="ARBA" id="ARBA00007274"/>
    </source>
</evidence>
<dbReference type="InterPro" id="IPR011004">
    <property type="entry name" value="Trimer_LpxA-like_sf"/>
</dbReference>
<dbReference type="EMBL" id="CCXY01000196">
    <property type="protein sequence ID" value="CEG12808.1"/>
    <property type="molecule type" value="Genomic_DNA"/>
</dbReference>
<evidence type="ECO:0008006" key="4">
    <source>
        <dbReference type="Google" id="ProtNLM"/>
    </source>
</evidence>
<evidence type="ECO:0000313" key="3">
    <source>
        <dbReference type="EMBL" id="CEG12808.1"/>
    </source>
</evidence>
<comment type="similarity">
    <text evidence="1">Belongs to the transferase hexapeptide repeat family.</text>
</comment>
<evidence type="ECO:0000256" key="2">
    <source>
        <dbReference type="ARBA" id="ARBA00022679"/>
    </source>
</evidence>
<proteinExistence type="inferred from homology"/>
<protein>
    <recommendedName>
        <fullName evidence="4">Acyltransferase</fullName>
    </recommendedName>
</protein>
<dbReference type="PANTHER" id="PTHR23416">
    <property type="entry name" value="SIALIC ACID SYNTHASE-RELATED"/>
    <property type="match status" value="1"/>
</dbReference>
<reference evidence="3" key="1">
    <citation type="submission" date="2014-09" db="EMBL/GenBank/DDBJ databases">
        <authorList>
            <person name="Probst J Alexander"/>
        </authorList>
    </citation>
    <scope>NUCLEOTIDE SEQUENCE</scope>
</reference>
<dbReference type="GO" id="GO:0005829">
    <property type="term" value="C:cytosol"/>
    <property type="evidence" value="ECO:0007669"/>
    <property type="project" value="TreeGrafter"/>
</dbReference>
<dbReference type="InterPro" id="IPR051159">
    <property type="entry name" value="Hexapeptide_acetyltransf"/>
</dbReference>
<dbReference type="InterPro" id="IPR001451">
    <property type="entry name" value="Hexapep"/>
</dbReference>
<dbReference type="SUPFAM" id="SSF51161">
    <property type="entry name" value="Trimeric LpxA-like enzymes"/>
    <property type="match status" value="1"/>
</dbReference>
<name>A0A098E9X2_9ZZZZ</name>
<accession>A0A098E9X2</accession>
<sequence>MNLYYLINYVIYLFLDVFRRIPVLRIFKDVSPILKKYKIKLLRQEGMKIGENTIIYDCRLGKPQLIEIGNNCVITPNVCILVHDASYGLFLGKMKWSKVKILDNCFIGTNTVILPGVIIGPNCIMGANSTVSKDIPPNTICAGSPAKVICSIQEFVDKHKLDIDIFEHPFRVLDQEETSKYNLKIFKFISK</sequence>
<gene>
    <name evidence="3" type="ORF">MSIBF_A2750002</name>
</gene>
<dbReference type="GO" id="GO:0008374">
    <property type="term" value="F:O-acyltransferase activity"/>
    <property type="evidence" value="ECO:0007669"/>
    <property type="project" value="TreeGrafter"/>
</dbReference>
<dbReference type="Pfam" id="PF00132">
    <property type="entry name" value="Hexapep"/>
    <property type="match status" value="1"/>
</dbReference>
<dbReference type="CDD" id="cd04647">
    <property type="entry name" value="LbH_MAT_like"/>
    <property type="match status" value="1"/>
</dbReference>
<organism evidence="3">
    <name type="scientific">groundwater metagenome</name>
    <dbReference type="NCBI Taxonomy" id="717931"/>
    <lineage>
        <taxon>unclassified sequences</taxon>
        <taxon>metagenomes</taxon>
        <taxon>ecological metagenomes</taxon>
    </lineage>
</organism>
<keyword evidence="2" id="KW-0808">Transferase</keyword>
<dbReference type="PANTHER" id="PTHR23416:SF23">
    <property type="entry name" value="ACETYLTRANSFERASE C18B11.09C-RELATED"/>
    <property type="match status" value="1"/>
</dbReference>
<dbReference type="Gene3D" id="2.160.10.10">
    <property type="entry name" value="Hexapeptide repeat proteins"/>
    <property type="match status" value="1"/>
</dbReference>
<dbReference type="AlphaFoldDB" id="A0A098E9X2"/>